<dbReference type="PROSITE" id="PS50268">
    <property type="entry name" value="CADHERIN_2"/>
    <property type="match status" value="7"/>
</dbReference>
<dbReference type="InterPro" id="IPR002126">
    <property type="entry name" value="Cadherin-like_dom"/>
</dbReference>
<dbReference type="InterPro" id="IPR050174">
    <property type="entry name" value="Protocadherin/Cadherin-CA"/>
</dbReference>
<feature type="domain" description="Cadherin" evidence="11">
    <location>
        <begin position="915"/>
        <end position="1036"/>
    </location>
</feature>
<gene>
    <name evidence="12" type="ORF">CDAUBV1_LOCUS17631</name>
</gene>
<dbReference type="PROSITE" id="PS00232">
    <property type="entry name" value="CADHERIN_1"/>
    <property type="match status" value="3"/>
</dbReference>
<dbReference type="SMART" id="SM00112">
    <property type="entry name" value="CA"/>
    <property type="match status" value="7"/>
</dbReference>
<evidence type="ECO:0000313" key="12">
    <source>
        <dbReference type="EMBL" id="CAL5142406.1"/>
    </source>
</evidence>
<keyword evidence="2 10" id="KW-0812">Transmembrane</keyword>
<feature type="compositionally biased region" description="Low complexity" evidence="9">
    <location>
        <begin position="1575"/>
        <end position="1588"/>
    </location>
</feature>
<keyword evidence="3" id="KW-0677">Repeat</keyword>
<keyword evidence="5 10" id="KW-1133">Transmembrane helix</keyword>
<feature type="domain" description="Cadherin" evidence="11">
    <location>
        <begin position="541"/>
        <end position="658"/>
    </location>
</feature>
<sequence>MSRVEGMQPVVAVINKDVHEAKSVWMGQGETDGVTRKEVLCARLCTTILCTNHSPRPAWRRRFKCAQIGRSNQTNLIIEDDDDSGLRSKLIGYEWKIQVVHNSKTLEHSLLSAVMTHNKSVIREDLINTAYTKDALTRMLSEPVIFLTLCHPGQSLVASSRSGKMNLQLMSRFPLARRTFFSVIWIIFMFPKGGIFPISLARATIPESSIADYSLAEGQQLAGGFPIARLYVAIPEELPPGSTITDLSNNPVVKNLLSNSNGFQDNDAFHYRLINTFDSRLFRVGAATGRVTPATRLDREALCASQKAQFCCNSRAALPVSLMTDPNWKQDDELPKNQLCHLVAHISLQLKADSAKQTGLGDHGDIGTGNRVALIYLYIRLDDINDHTPQFSSQSNSLNVMEDTPVGSTLYYFRVSDPDAGSNSLRDVAIRVVPLSSSNSQTGTLLNADDLTLYKNPFSVQLNRDGVSLSLSNGLDRETVPAYDVTLTAMDGDKIKPRSSQMNIRIHITDVNDNAPVWVHQKAGFKKGTSPSLSSESFDPKSPRFNVSVPEDTPIGALIFWLQARDADNGDNARLQYGIDTTAPGGLAALDFISVQAATGEVRLRSQLDYDTTSGQLNGPEIEVPVVVKDSPRGGRQLSATATLVVNIMDVNDIHPIIVANPLTPEPLRQNFQHNAFGESQQPLSFIVWENRPPGQPIASILVSDPDTGSGGKVTCNVQSDYFKLASESTKNSYYASYPGSELQNLETSTEGYSGPVTYQLVSTQRLDREEIGRHQVILTCKDHDHTRPLVSTRRLHIEVLDENDNPPTFSASVIHLSCPENSPPGQLIGKLNATDKDIGENARLRFWIEEADASWASIHSQTGEVRINTVFDREVEAERQFTAYVKDSADSKAHTASVQVKVAILDVNDHSPHFTDLYFFSVPENSPPGTEVGYVRAEDEDEGDNGKVRYFLRQPSREFELDKDSGRLSVRSSRIDGPNLGPTDFLKNMVTTLDREQQDTYELTVLAEDGGVPPRSATTVVHVGLSDINDHAPEFRYPTPHGPGSVLNISCAQLSSQVIARVYANDSDTGQNGEIEYSIVRIPHATIRPKRTPKPGIEPSAQEVNVGVTQLNMTGITGTKELRNKANLTANASQESKLAKGDSAAANSRQVKSAPSSTDILLGGPTEEHFEINSYNGQVFLIHPILDCSRPADVRLVIQAKDGGDPAQSSTATLMIHVHPTERNSEQTLPIHHVTGAEFGPDAFSANHPPYPNPWTSKSGDVKRTHRKYASAGSGSSGYFLSGTSHWSAIIGLIVAMVVLVLLLCLMLVILRRRFTIDSHKGPVKGEPNVNASTDKLRMVGTIVRPGSGNEGIYFKGPRSAQSFRELSMNSTHLNSLSPSSLTPAEELQCATVNIAPNQHYFCTLPSSSSTAALNSGEVAVLHRESASPSRTARKRGLDNSLGFGAGDQVIYKSPNGDLYGYVEPHLGRELLKRGNTYQTLQRNQRKMNSMDHQDSFITDTFRANTGECFRRNIFVDSYIPTKSTNYTPLLDVFGNGEQSLPKSIQSSQPDLCKKANPPGRDQHSTTDSAQKPLLSSDRTLSLSDLTSSRKRSGSKNAGEHSKLGTTTTEDIQLLPRIDSDTVTGQGKQDKHVKKTLCSMLTDTQPDQRLNSGTGNVYSSASFV</sequence>
<name>A0AAV2TZA1_CALDB</name>
<feature type="region of interest" description="Disordered" evidence="9">
    <location>
        <begin position="1541"/>
        <end position="1630"/>
    </location>
</feature>
<dbReference type="Pfam" id="PF00028">
    <property type="entry name" value="Cadherin"/>
    <property type="match status" value="4"/>
</dbReference>
<feature type="region of interest" description="Disordered" evidence="9">
    <location>
        <begin position="527"/>
        <end position="547"/>
    </location>
</feature>
<evidence type="ECO:0000256" key="3">
    <source>
        <dbReference type="ARBA" id="ARBA00022737"/>
    </source>
</evidence>
<evidence type="ECO:0000256" key="2">
    <source>
        <dbReference type="ARBA" id="ARBA00022692"/>
    </source>
</evidence>
<organism evidence="12 13">
    <name type="scientific">Calicophoron daubneyi</name>
    <name type="common">Rumen fluke</name>
    <name type="synonym">Paramphistomum daubneyi</name>
    <dbReference type="NCBI Taxonomy" id="300641"/>
    <lineage>
        <taxon>Eukaryota</taxon>
        <taxon>Metazoa</taxon>
        <taxon>Spiralia</taxon>
        <taxon>Lophotrochozoa</taxon>
        <taxon>Platyhelminthes</taxon>
        <taxon>Trematoda</taxon>
        <taxon>Digenea</taxon>
        <taxon>Plagiorchiida</taxon>
        <taxon>Pronocephalata</taxon>
        <taxon>Paramphistomoidea</taxon>
        <taxon>Paramphistomidae</taxon>
        <taxon>Calicophoron</taxon>
    </lineage>
</organism>
<evidence type="ECO:0000256" key="1">
    <source>
        <dbReference type="ARBA" id="ARBA00004167"/>
    </source>
</evidence>
<evidence type="ECO:0000256" key="9">
    <source>
        <dbReference type="SAM" id="MobiDB-lite"/>
    </source>
</evidence>
<dbReference type="EMBL" id="CAXLJL010001033">
    <property type="protein sequence ID" value="CAL5142406.1"/>
    <property type="molecule type" value="Genomic_DNA"/>
</dbReference>
<evidence type="ECO:0000259" key="11">
    <source>
        <dbReference type="PROSITE" id="PS50268"/>
    </source>
</evidence>
<feature type="domain" description="Cadherin" evidence="11">
    <location>
        <begin position="226"/>
        <end position="391"/>
    </location>
</feature>
<proteinExistence type="predicted"/>
<feature type="domain" description="Cadherin" evidence="11">
    <location>
        <begin position="392"/>
        <end position="518"/>
    </location>
</feature>
<keyword evidence="7" id="KW-0325">Glycoprotein</keyword>
<evidence type="ECO:0000256" key="8">
    <source>
        <dbReference type="PROSITE-ProRule" id="PRU00043"/>
    </source>
</evidence>
<dbReference type="CDD" id="cd11304">
    <property type="entry name" value="Cadherin_repeat"/>
    <property type="match status" value="7"/>
</dbReference>
<evidence type="ECO:0000256" key="10">
    <source>
        <dbReference type="SAM" id="Phobius"/>
    </source>
</evidence>
<keyword evidence="6 10" id="KW-0472">Membrane</keyword>
<keyword evidence="4 8" id="KW-0106">Calcium</keyword>
<dbReference type="SUPFAM" id="SSF49313">
    <property type="entry name" value="Cadherin-like"/>
    <property type="match status" value="6"/>
</dbReference>
<evidence type="ECO:0000313" key="13">
    <source>
        <dbReference type="Proteomes" id="UP001497525"/>
    </source>
</evidence>
<accession>A0AAV2TZA1</accession>
<comment type="subcellular location">
    <subcellularLocation>
        <location evidence="1">Membrane</location>
        <topology evidence="1">Single-pass membrane protein</topology>
    </subcellularLocation>
</comment>
<feature type="compositionally biased region" description="Polar residues" evidence="9">
    <location>
        <begin position="1541"/>
        <end position="1551"/>
    </location>
</feature>
<dbReference type="GO" id="GO:0005509">
    <property type="term" value="F:calcium ion binding"/>
    <property type="evidence" value="ECO:0007669"/>
    <property type="project" value="UniProtKB-UniRule"/>
</dbReference>
<dbReference type="InterPro" id="IPR020894">
    <property type="entry name" value="Cadherin_CS"/>
</dbReference>
<feature type="transmembrane region" description="Helical" evidence="10">
    <location>
        <begin position="1288"/>
        <end position="1312"/>
    </location>
</feature>
<dbReference type="FunFam" id="2.60.40.60:FF:000020">
    <property type="entry name" value="Dachsous cadherin-related 1b"/>
    <property type="match status" value="1"/>
</dbReference>
<feature type="domain" description="Cadherin" evidence="11">
    <location>
        <begin position="680"/>
        <end position="810"/>
    </location>
</feature>
<dbReference type="FunFam" id="2.60.40.60:FF:000092">
    <property type="entry name" value="Protocadherin 8"/>
    <property type="match status" value="1"/>
</dbReference>
<feature type="region of interest" description="Disordered" evidence="9">
    <location>
        <begin position="1133"/>
        <end position="1160"/>
    </location>
</feature>
<dbReference type="PRINTS" id="PR00205">
    <property type="entry name" value="CADHERIN"/>
</dbReference>
<dbReference type="PANTHER" id="PTHR24028">
    <property type="entry name" value="CADHERIN-87A"/>
    <property type="match status" value="1"/>
</dbReference>
<dbReference type="InterPro" id="IPR015919">
    <property type="entry name" value="Cadherin-like_sf"/>
</dbReference>
<evidence type="ECO:0000256" key="7">
    <source>
        <dbReference type="ARBA" id="ARBA00023180"/>
    </source>
</evidence>
<evidence type="ECO:0000256" key="4">
    <source>
        <dbReference type="ARBA" id="ARBA00022837"/>
    </source>
</evidence>
<evidence type="ECO:0000256" key="5">
    <source>
        <dbReference type="ARBA" id="ARBA00022989"/>
    </source>
</evidence>
<dbReference type="PANTHER" id="PTHR24028:SF146">
    <property type="entry name" value="CADHERIN 96CB, ISOFORM D-RELATED"/>
    <property type="match status" value="1"/>
</dbReference>
<comment type="caution">
    <text evidence="12">The sequence shown here is derived from an EMBL/GenBank/DDBJ whole genome shotgun (WGS) entry which is preliminary data.</text>
</comment>
<dbReference type="Gene3D" id="2.60.40.60">
    <property type="entry name" value="Cadherins"/>
    <property type="match status" value="7"/>
</dbReference>
<feature type="domain" description="Cadherin" evidence="11">
    <location>
        <begin position="811"/>
        <end position="915"/>
    </location>
</feature>
<evidence type="ECO:0000256" key="6">
    <source>
        <dbReference type="ARBA" id="ARBA00023136"/>
    </source>
</evidence>
<protein>
    <recommendedName>
        <fullName evidence="11">Cadherin domain-containing protein</fullName>
    </recommendedName>
</protein>
<dbReference type="GO" id="GO:0005886">
    <property type="term" value="C:plasma membrane"/>
    <property type="evidence" value="ECO:0007669"/>
    <property type="project" value="InterPro"/>
</dbReference>
<feature type="domain" description="Cadherin" evidence="11">
    <location>
        <begin position="1060"/>
        <end position="1233"/>
    </location>
</feature>
<feature type="compositionally biased region" description="Polar residues" evidence="9">
    <location>
        <begin position="1146"/>
        <end position="1160"/>
    </location>
</feature>
<reference evidence="12" key="1">
    <citation type="submission" date="2024-06" db="EMBL/GenBank/DDBJ databases">
        <authorList>
            <person name="Liu X."/>
            <person name="Lenzi L."/>
            <person name="Haldenby T S."/>
            <person name="Uol C."/>
        </authorList>
    </citation>
    <scope>NUCLEOTIDE SEQUENCE</scope>
</reference>
<dbReference type="Proteomes" id="UP001497525">
    <property type="component" value="Unassembled WGS sequence"/>
</dbReference>
<dbReference type="GO" id="GO:0007156">
    <property type="term" value="P:homophilic cell adhesion via plasma membrane adhesion molecules"/>
    <property type="evidence" value="ECO:0007669"/>
    <property type="project" value="InterPro"/>
</dbReference>